<dbReference type="KEGG" id="ctae:BGI42_07270"/>
<dbReference type="PANTHER" id="PTHR39083:SF1">
    <property type="entry name" value="CYCLIC DI-GMP-BINDING PROTEIN"/>
    <property type="match status" value="1"/>
</dbReference>
<keyword evidence="4 6" id="KW-1133">Transmembrane helix</keyword>
<dbReference type="GO" id="GO:0005886">
    <property type="term" value="C:plasma membrane"/>
    <property type="evidence" value="ECO:0007669"/>
    <property type="project" value="UniProtKB-SubCell"/>
</dbReference>
<evidence type="ECO:0000313" key="7">
    <source>
        <dbReference type="EMBL" id="AOR23545.1"/>
    </source>
</evidence>
<evidence type="ECO:0000256" key="1">
    <source>
        <dbReference type="ARBA" id="ARBA00004162"/>
    </source>
</evidence>
<dbReference type="OrthoDB" id="2655838at2"/>
<evidence type="ECO:0000256" key="4">
    <source>
        <dbReference type="ARBA" id="ARBA00022989"/>
    </source>
</evidence>
<keyword evidence="2" id="KW-1003">Cell membrane</keyword>
<dbReference type="PANTHER" id="PTHR39083">
    <property type="entry name" value="CYCLIC DI-GMP-BINDING PROTEIN"/>
    <property type="match status" value="1"/>
</dbReference>
<dbReference type="GO" id="GO:0006011">
    <property type="term" value="P:UDP-alpha-D-glucose metabolic process"/>
    <property type="evidence" value="ECO:0007669"/>
    <property type="project" value="InterPro"/>
</dbReference>
<evidence type="ECO:0000313" key="8">
    <source>
        <dbReference type="Proteomes" id="UP000094652"/>
    </source>
</evidence>
<proteinExistence type="predicted"/>
<keyword evidence="3 6" id="KW-0812">Transmembrane</keyword>
<dbReference type="InterPro" id="IPR018513">
    <property type="entry name" value="Cell_synthase_bac"/>
</dbReference>
<keyword evidence="8" id="KW-1185">Reference proteome</keyword>
<accession>A0A1D7XJN6</accession>
<keyword evidence="5 6" id="KW-0472">Membrane</keyword>
<reference evidence="8" key="1">
    <citation type="submission" date="2016-09" db="EMBL/GenBank/DDBJ databases">
        <title>Genomics of Clostridium taeniosporum, an organism which forms endospores with ribbon-like appendages.</title>
        <authorList>
            <person name="Walker J.R."/>
        </authorList>
    </citation>
    <scope>NUCLEOTIDE SEQUENCE [LARGE SCALE GENOMIC DNA]</scope>
    <source>
        <strain evidence="8">1/k</strain>
    </source>
</reference>
<sequence>MNKYNTILYKLKFFIFFILIFLFIGNIISIKVSAKPIKRLTNIESVDNTKTYTMGNDLSFKGVFSSHSWYFNINKWWSVNNVETNIRFSINQLVDAEKDAYIVLSVNNVNFYSQKIYYDSNNRVQKININIPNDLIRDGSNEIKVETYSRISDLPCIDDVNMANWITIKGDSNVKVNFNNVIADSNISNFPYPYLKENDEETQQPCIVIPNNYSDGELTAALLLNSYLGKLYQSGDYYGEILKYDDFSRTSSKNVIYIGNYQDIPQELNLNDTDRENAALKVINSPYTKDKSKKMLLILSDNDELRLKTVKTLMNKEIVFQLNSDTFIIDKNLEEENKIQDEDGKITFKDMGSNEVYLKGQFRRSATLNYSLPKNRALSVGDKIKLFMRYSENLDFNRSLVTVYINNTPIGSKKLEKVKANDDEAEFIIPDDVKLSGYMELTVAFDLELENSYCEKRQEETPWALVRGDSYIYTGLDDINNYYFSTYGTPFIKDRKYNDVLLILPDNLTSEDLTSIGRVFSYLGKDIYYNNGVLKTIRSSKINGEEKDSNIIVYGTPKNNNVIKKLNNNLWFKYDDTYLKFLSNEKLFLTDPFSREIATFQLDVSPYNVQKSMLVITSPDEHILRNSLEYLSSSKKIYNLNGDSAVIDQYGNIKTYKMKEEISKPIYKNVASLDSKAKGLLGISALFIIFIIISIVMYYLKNRSIEKK</sequence>
<evidence type="ECO:0000256" key="3">
    <source>
        <dbReference type="ARBA" id="ARBA00022692"/>
    </source>
</evidence>
<comment type="subcellular location">
    <subcellularLocation>
        <location evidence="1">Cell membrane</location>
        <topology evidence="1">Single-pass membrane protein</topology>
    </subcellularLocation>
</comment>
<evidence type="ECO:0000256" key="2">
    <source>
        <dbReference type="ARBA" id="ARBA00022475"/>
    </source>
</evidence>
<organism evidence="7 8">
    <name type="scientific">Clostridium taeniosporum</name>
    <dbReference type="NCBI Taxonomy" id="394958"/>
    <lineage>
        <taxon>Bacteria</taxon>
        <taxon>Bacillati</taxon>
        <taxon>Bacillota</taxon>
        <taxon>Clostridia</taxon>
        <taxon>Eubacteriales</taxon>
        <taxon>Clostridiaceae</taxon>
        <taxon>Clostridium</taxon>
    </lineage>
</organism>
<dbReference type="RefSeq" id="WP_069679696.1">
    <property type="nucleotide sequence ID" value="NZ_CP017253.2"/>
</dbReference>
<evidence type="ECO:0000256" key="6">
    <source>
        <dbReference type="SAM" id="Phobius"/>
    </source>
</evidence>
<dbReference type="AlphaFoldDB" id="A0A1D7XJN6"/>
<dbReference type="Pfam" id="PF03170">
    <property type="entry name" value="BcsB"/>
    <property type="match status" value="1"/>
</dbReference>
<dbReference type="STRING" id="394958.BGI42_07270"/>
<dbReference type="Proteomes" id="UP000094652">
    <property type="component" value="Chromosome"/>
</dbReference>
<gene>
    <name evidence="7" type="ORF">BGI42_07270</name>
</gene>
<evidence type="ECO:0000256" key="5">
    <source>
        <dbReference type="ARBA" id="ARBA00023136"/>
    </source>
</evidence>
<protein>
    <submittedName>
        <fullName evidence="7">Cellulose synthase</fullName>
    </submittedName>
</protein>
<feature type="transmembrane region" description="Helical" evidence="6">
    <location>
        <begin position="679"/>
        <end position="700"/>
    </location>
</feature>
<name>A0A1D7XJN6_9CLOT</name>
<dbReference type="Gene3D" id="2.60.120.260">
    <property type="entry name" value="Galactose-binding domain-like"/>
    <property type="match status" value="2"/>
</dbReference>
<dbReference type="EMBL" id="CP017253">
    <property type="protein sequence ID" value="AOR23545.1"/>
    <property type="molecule type" value="Genomic_DNA"/>
</dbReference>